<dbReference type="PANTHER" id="PTHR22872">
    <property type="entry name" value="BTK-BINDING PROTEIN-RELATED"/>
    <property type="match status" value="1"/>
</dbReference>
<dbReference type="PROSITE" id="PS50012">
    <property type="entry name" value="RCC1_3"/>
    <property type="match status" value="4"/>
</dbReference>
<evidence type="ECO:0000313" key="6">
    <source>
        <dbReference type="Proteomes" id="UP001295684"/>
    </source>
</evidence>
<reference evidence="5" key="1">
    <citation type="submission" date="2023-07" db="EMBL/GenBank/DDBJ databases">
        <authorList>
            <consortium name="AG Swart"/>
            <person name="Singh M."/>
            <person name="Singh A."/>
            <person name="Seah K."/>
            <person name="Emmerich C."/>
        </authorList>
    </citation>
    <scope>NUCLEOTIDE SEQUENCE</scope>
    <source>
        <strain evidence="5">DP1</strain>
    </source>
</reference>
<feature type="compositionally biased region" description="Basic and acidic residues" evidence="3">
    <location>
        <begin position="34"/>
        <end position="49"/>
    </location>
</feature>
<dbReference type="InterPro" id="IPR000408">
    <property type="entry name" value="Reg_chr_condens"/>
</dbReference>
<feature type="compositionally biased region" description="Polar residues" evidence="3">
    <location>
        <begin position="876"/>
        <end position="890"/>
    </location>
</feature>
<feature type="compositionally biased region" description="Polar residues" evidence="3">
    <location>
        <begin position="824"/>
        <end position="845"/>
    </location>
</feature>
<feature type="region of interest" description="Disordered" evidence="3">
    <location>
        <begin position="876"/>
        <end position="913"/>
    </location>
</feature>
<feature type="compositionally biased region" description="Polar residues" evidence="3">
    <location>
        <begin position="972"/>
        <end position="988"/>
    </location>
</feature>
<feature type="repeat" description="RCC1" evidence="2">
    <location>
        <begin position="596"/>
        <end position="651"/>
    </location>
</feature>
<dbReference type="Pfam" id="PF25390">
    <property type="entry name" value="WD40_RLD"/>
    <property type="match status" value="1"/>
</dbReference>
<protein>
    <recommendedName>
        <fullName evidence="4">RCC1-like domain-containing protein</fullName>
    </recommendedName>
</protein>
<dbReference type="InterPro" id="IPR051625">
    <property type="entry name" value="Signaling_Regulatory_Domain"/>
</dbReference>
<feature type="compositionally biased region" description="Polar residues" evidence="3">
    <location>
        <begin position="937"/>
        <end position="949"/>
    </location>
</feature>
<dbReference type="EMBL" id="CAMPGE010018896">
    <property type="protein sequence ID" value="CAI2377265.1"/>
    <property type="molecule type" value="Genomic_DNA"/>
</dbReference>
<feature type="compositionally biased region" description="Polar residues" evidence="3">
    <location>
        <begin position="50"/>
        <end position="60"/>
    </location>
</feature>
<dbReference type="Proteomes" id="UP001295684">
    <property type="component" value="Unassembled WGS sequence"/>
</dbReference>
<feature type="compositionally biased region" description="Basic and acidic residues" evidence="3">
    <location>
        <begin position="903"/>
        <end position="913"/>
    </location>
</feature>
<proteinExistence type="predicted"/>
<sequence length="998" mass="112730">MNKKAKKFLKQSIHTRKQSSRETPLSTNTARRLSKGESSKENTIQKEYRSNCSNSRLSGNDSIDSQYSSLEEFQEMELASGLVRVMPKMDYDISNLFLNQESGPENECIFDEKYRYNKHLQRRVKIHPVFKVPIIQRESKYEFFSKRDEFSRCNIKIKQSIHELNDVSPFKDAHKTKAPNFILEEKHEEEKVGSQNFPRAKPPMLKKPLAVISQKVHQESQIKLEDNIAILENGHEKSQNTSFDSMGTDQIFMTYAENDTNGEEEQEKLQSNHILIDQEIDKIKENMRMPTTETEEDELLFKDDENINQNLPFEYQVKADEFSCEKANNLFSPLVRKIALMEYDFQADISEAKHLNSTSGFLLAPDLAFKKVHDKKKGGYMYEASAIIDHKSPEMILHKLMNASILKSFLCTPIKLLSCGLEHCAVLTSFGTVATWGYGASGCLGHGNYTSFTSPKLVQVKDEEYLNEIDTIECGGYHTICISNSHSVYSWGRGDVGQLGHYKGQLAKDKMGLVQLTPKLIEYFQEVPIIQAGCGEAHTLLLDKWGRIFSFGWHQLGQLGVGKVNDGFSINYIKGIPKISKIFSGAIFSMAISSHGKVYTWGCGESGQLGLGVEIKESVIPIQIGVGTEFEQKNVIEGICGSSHSIVMTDEGEIYAWGQGEIKSKSDSKELKYIKASNVGTVLTHVETIHKFLLKKKTPKVSKPLRYYSQRCSPEKIVEISTISSPKDSDDSGKLEKSALQKASLLRNNLPSSRVPFKKKPFQEENNQTKKLFSYKSQNSLSARDKLSKIQNTYIKTHAKNSPSLGSRESASRSPIIKNAKTRPPSSRTGKNALNGHSRSEMYSINSNSPRKFLQIQSDHSLLDSSAHGHRYKNSVLTSTHKANHSTLKSDLSPRKNRNMANHTKEESKDHKQCKFSLLKSRVNSALNQFKERKSPSSRYQRSPGSSTAKIKIGIKPKEKGNKRRSARAEPYTTTSKISKTTMLNEMSKQMLKPKKRA</sequence>
<feature type="repeat" description="RCC1" evidence="2">
    <location>
        <begin position="486"/>
        <end position="545"/>
    </location>
</feature>
<feature type="compositionally biased region" description="Polar residues" evidence="3">
    <location>
        <begin position="798"/>
        <end position="813"/>
    </location>
</feature>
<evidence type="ECO:0000256" key="2">
    <source>
        <dbReference type="PROSITE-ProRule" id="PRU00235"/>
    </source>
</evidence>
<organism evidence="5 6">
    <name type="scientific">Euplotes crassus</name>
    <dbReference type="NCBI Taxonomy" id="5936"/>
    <lineage>
        <taxon>Eukaryota</taxon>
        <taxon>Sar</taxon>
        <taxon>Alveolata</taxon>
        <taxon>Ciliophora</taxon>
        <taxon>Intramacronucleata</taxon>
        <taxon>Spirotrichea</taxon>
        <taxon>Hypotrichia</taxon>
        <taxon>Euplotida</taxon>
        <taxon>Euplotidae</taxon>
        <taxon>Moneuplotes</taxon>
    </lineage>
</organism>
<feature type="compositionally biased region" description="Polar residues" evidence="3">
    <location>
        <begin position="764"/>
        <end position="778"/>
    </location>
</feature>
<dbReference type="AlphaFoldDB" id="A0AAD1XQV3"/>
<keyword evidence="6" id="KW-1185">Reference proteome</keyword>
<evidence type="ECO:0000256" key="1">
    <source>
        <dbReference type="ARBA" id="ARBA00022737"/>
    </source>
</evidence>
<feature type="domain" description="RCC1-like" evidence="4">
    <location>
        <begin position="414"/>
        <end position="661"/>
    </location>
</feature>
<dbReference type="InterPro" id="IPR058923">
    <property type="entry name" value="RCC1-like_dom"/>
</dbReference>
<dbReference type="PRINTS" id="PR00633">
    <property type="entry name" value="RCCNDNSATION"/>
</dbReference>
<feature type="repeat" description="RCC1" evidence="2">
    <location>
        <begin position="431"/>
        <end position="485"/>
    </location>
</feature>
<feature type="compositionally biased region" description="Polar residues" evidence="3">
    <location>
        <begin position="21"/>
        <end position="31"/>
    </location>
</feature>
<feature type="region of interest" description="Disordered" evidence="3">
    <location>
        <begin position="750"/>
        <end position="778"/>
    </location>
</feature>
<feature type="compositionally biased region" description="Basic residues" evidence="3">
    <location>
        <begin position="1"/>
        <end position="18"/>
    </location>
</feature>
<keyword evidence="1" id="KW-0677">Repeat</keyword>
<comment type="caution">
    <text evidence="5">The sequence shown here is derived from an EMBL/GenBank/DDBJ whole genome shotgun (WGS) entry which is preliminary data.</text>
</comment>
<accession>A0AAD1XQV3</accession>
<evidence type="ECO:0000256" key="3">
    <source>
        <dbReference type="SAM" id="MobiDB-lite"/>
    </source>
</evidence>
<feature type="region of interest" description="Disordered" evidence="3">
    <location>
        <begin position="1"/>
        <end position="60"/>
    </location>
</feature>
<gene>
    <name evidence="5" type="ORF">ECRASSUSDP1_LOCUS18648</name>
</gene>
<dbReference type="SUPFAM" id="SSF50985">
    <property type="entry name" value="RCC1/BLIP-II"/>
    <property type="match status" value="1"/>
</dbReference>
<dbReference type="Gene3D" id="2.130.10.30">
    <property type="entry name" value="Regulator of chromosome condensation 1/beta-lactamase-inhibitor protein II"/>
    <property type="match status" value="1"/>
</dbReference>
<evidence type="ECO:0000313" key="5">
    <source>
        <dbReference type="EMBL" id="CAI2377265.1"/>
    </source>
</evidence>
<feature type="region of interest" description="Disordered" evidence="3">
    <location>
        <begin position="798"/>
        <end position="845"/>
    </location>
</feature>
<name>A0AAD1XQV3_EUPCR</name>
<evidence type="ECO:0000259" key="4">
    <source>
        <dbReference type="Pfam" id="PF25390"/>
    </source>
</evidence>
<dbReference type="InterPro" id="IPR009091">
    <property type="entry name" value="RCC1/BLIP-II"/>
</dbReference>
<feature type="repeat" description="RCC1" evidence="2">
    <location>
        <begin position="546"/>
        <end position="595"/>
    </location>
</feature>
<feature type="region of interest" description="Disordered" evidence="3">
    <location>
        <begin position="928"/>
        <end position="998"/>
    </location>
</feature>